<dbReference type="GO" id="GO:0016020">
    <property type="term" value="C:membrane"/>
    <property type="evidence" value="ECO:0007669"/>
    <property type="project" value="UniProtKB-SubCell"/>
</dbReference>
<dbReference type="Pfam" id="PF05781">
    <property type="entry name" value="MRVI1"/>
    <property type="match status" value="1"/>
</dbReference>
<proteinExistence type="predicted"/>
<reference evidence="10 11" key="1">
    <citation type="submission" date="2021-06" db="EMBL/GenBank/DDBJ databases">
        <authorList>
            <person name="Palmer J.M."/>
        </authorList>
    </citation>
    <scope>NUCLEOTIDE SEQUENCE [LARGE SCALE GENOMIC DNA]</scope>
    <source>
        <strain evidence="10 11">MEX-2019</strain>
        <tissue evidence="10">Muscle</tissue>
    </source>
</reference>
<evidence type="ECO:0000256" key="5">
    <source>
        <dbReference type="ARBA" id="ARBA00022989"/>
    </source>
</evidence>
<protein>
    <recommendedName>
        <fullName evidence="12">Lymphoid-restricted membrane protein</fullName>
    </recommendedName>
</protein>
<evidence type="ECO:0000256" key="1">
    <source>
        <dbReference type="ARBA" id="ARBA00004167"/>
    </source>
</evidence>
<keyword evidence="4 9" id="KW-0812">Transmembrane</keyword>
<comment type="caution">
    <text evidence="10">The sequence shown here is derived from an EMBL/GenBank/DDBJ whole genome shotgun (WGS) entry which is preliminary data.</text>
</comment>
<dbReference type="PANTHER" id="PTHR15352:SF4">
    <property type="entry name" value="LYMPHOID-RESTRICTED MEMBRANE PROTEIN-LIKE ISOFORM X1"/>
    <property type="match status" value="1"/>
</dbReference>
<dbReference type="InterPro" id="IPR008677">
    <property type="entry name" value="MRVI1"/>
</dbReference>
<feature type="compositionally biased region" description="Polar residues" evidence="8">
    <location>
        <begin position="333"/>
        <end position="344"/>
    </location>
</feature>
<evidence type="ECO:0000256" key="6">
    <source>
        <dbReference type="ARBA" id="ARBA00023054"/>
    </source>
</evidence>
<dbReference type="Proteomes" id="UP001311232">
    <property type="component" value="Unassembled WGS sequence"/>
</dbReference>
<feature type="compositionally biased region" description="Low complexity" evidence="8">
    <location>
        <begin position="271"/>
        <end position="290"/>
    </location>
</feature>
<evidence type="ECO:0008006" key="12">
    <source>
        <dbReference type="Google" id="ProtNLM"/>
    </source>
</evidence>
<feature type="region of interest" description="Disordered" evidence="8">
    <location>
        <begin position="1"/>
        <end position="59"/>
    </location>
</feature>
<evidence type="ECO:0000256" key="4">
    <source>
        <dbReference type="ARBA" id="ARBA00022692"/>
    </source>
</evidence>
<comment type="subcellular location">
    <subcellularLocation>
        <location evidence="2">Cytoplasm</location>
    </subcellularLocation>
    <subcellularLocation>
        <location evidence="1">Membrane</location>
        <topology evidence="1">Single-pass membrane protein</topology>
    </subcellularLocation>
</comment>
<organism evidence="10 11">
    <name type="scientific">Crenichthys baileyi</name>
    <name type="common">White River springfish</name>
    <dbReference type="NCBI Taxonomy" id="28760"/>
    <lineage>
        <taxon>Eukaryota</taxon>
        <taxon>Metazoa</taxon>
        <taxon>Chordata</taxon>
        <taxon>Craniata</taxon>
        <taxon>Vertebrata</taxon>
        <taxon>Euteleostomi</taxon>
        <taxon>Actinopterygii</taxon>
        <taxon>Neopterygii</taxon>
        <taxon>Teleostei</taxon>
        <taxon>Neoteleostei</taxon>
        <taxon>Acanthomorphata</taxon>
        <taxon>Ovalentaria</taxon>
        <taxon>Atherinomorphae</taxon>
        <taxon>Cyprinodontiformes</taxon>
        <taxon>Goodeidae</taxon>
        <taxon>Crenichthys</taxon>
    </lineage>
</organism>
<dbReference type="GO" id="GO:0005737">
    <property type="term" value="C:cytoplasm"/>
    <property type="evidence" value="ECO:0007669"/>
    <property type="project" value="UniProtKB-SubCell"/>
</dbReference>
<feature type="compositionally biased region" description="Low complexity" evidence="8">
    <location>
        <begin position="241"/>
        <end position="254"/>
    </location>
</feature>
<keyword evidence="5 9" id="KW-1133">Transmembrane helix</keyword>
<feature type="compositionally biased region" description="Acidic residues" evidence="8">
    <location>
        <begin position="42"/>
        <end position="51"/>
    </location>
</feature>
<sequence>MRKAEGGMCRGQTSDGAGVLMSTEGFPPDAETNRHSLSTMPDSEDSEEETSQEGPQVSSWSDLSIIERVGLNSLDMTEKDLETAFSQISLAFCCDQYTLKQRLQSEEHARNLAEENIHLELTRGRETLETLKGLCLDSKRSSILQRLELSLDILGGTVERISSTAEVLGAVHQEARVSRAVELMVAHVESLRRRHDRNLAELEEAKKMLQQQQQLNSSRYSINPRSFPDPESDRRRNSNQSILLRRISASIISSPTQEKRKRDSRKRTSSWKKQSPPFLSPSLSLDSSSSVFTREDSHLTNERQPDPDSQGDPPPNLSASSTGSPPTEEVIPPNTQSKNLSVDSLRQRQRAKAAVSNKGKERKTAIIQRQISIGTYGSLCKQDPLAVRLHRCRWARICTNLFVLFCLVMLTYVMWKLHEGEEPEP</sequence>
<name>A0AAV9RY07_9TELE</name>
<evidence type="ECO:0000256" key="7">
    <source>
        <dbReference type="ARBA" id="ARBA00023136"/>
    </source>
</evidence>
<evidence type="ECO:0000256" key="3">
    <source>
        <dbReference type="ARBA" id="ARBA00022490"/>
    </source>
</evidence>
<evidence type="ECO:0000313" key="10">
    <source>
        <dbReference type="EMBL" id="KAK5613622.1"/>
    </source>
</evidence>
<evidence type="ECO:0000313" key="11">
    <source>
        <dbReference type="Proteomes" id="UP001311232"/>
    </source>
</evidence>
<dbReference type="AlphaFoldDB" id="A0AAV9RY07"/>
<feature type="compositionally biased region" description="Basic and acidic residues" evidence="8">
    <location>
        <begin position="293"/>
        <end position="306"/>
    </location>
</feature>
<dbReference type="EMBL" id="JAHHUM010001199">
    <property type="protein sequence ID" value="KAK5613622.1"/>
    <property type="molecule type" value="Genomic_DNA"/>
</dbReference>
<keyword evidence="3" id="KW-0963">Cytoplasm</keyword>
<gene>
    <name evidence="10" type="ORF">CRENBAI_018807</name>
</gene>
<dbReference type="PANTHER" id="PTHR15352">
    <property type="entry name" value="LYMPHOID-RESTRICTED MEMBRANE PROTEIN, JAW1"/>
    <property type="match status" value="1"/>
</dbReference>
<feature type="transmembrane region" description="Helical" evidence="9">
    <location>
        <begin position="397"/>
        <end position="415"/>
    </location>
</feature>
<evidence type="ECO:0000256" key="8">
    <source>
        <dbReference type="SAM" id="MobiDB-lite"/>
    </source>
</evidence>
<keyword evidence="7 9" id="KW-0472">Membrane</keyword>
<keyword evidence="11" id="KW-1185">Reference proteome</keyword>
<evidence type="ECO:0000256" key="9">
    <source>
        <dbReference type="SAM" id="Phobius"/>
    </source>
</evidence>
<feature type="region of interest" description="Disordered" evidence="8">
    <location>
        <begin position="212"/>
        <end position="361"/>
    </location>
</feature>
<accession>A0AAV9RY07</accession>
<keyword evidence="6" id="KW-0175">Coiled coil</keyword>
<evidence type="ECO:0000256" key="2">
    <source>
        <dbReference type="ARBA" id="ARBA00004496"/>
    </source>
</evidence>
<feature type="compositionally biased region" description="Polar residues" evidence="8">
    <location>
        <begin position="212"/>
        <end position="224"/>
    </location>
</feature>